<reference evidence="3" key="2">
    <citation type="journal article" date="2023" name="BMC Genomics">
        <title>Pest status, molecular evolution, and epigenetic factors derived from the genome assembly of Frankliniella fusca, a thysanopteran phytovirus vector.</title>
        <authorList>
            <person name="Catto M.A."/>
            <person name="Labadie P.E."/>
            <person name="Jacobson A.L."/>
            <person name="Kennedy G.G."/>
            <person name="Srinivasan R."/>
            <person name="Hunt B.G."/>
        </authorList>
    </citation>
    <scope>NUCLEOTIDE SEQUENCE</scope>
    <source>
        <strain evidence="3">PL_HMW_Pooled</strain>
    </source>
</reference>
<keyword evidence="4" id="KW-1185">Reference proteome</keyword>
<evidence type="ECO:0000313" key="4">
    <source>
        <dbReference type="Proteomes" id="UP001219518"/>
    </source>
</evidence>
<feature type="region of interest" description="Disordered" evidence="2">
    <location>
        <begin position="280"/>
        <end position="303"/>
    </location>
</feature>
<evidence type="ECO:0000313" key="3">
    <source>
        <dbReference type="EMBL" id="KAK3930789.1"/>
    </source>
</evidence>
<comment type="caution">
    <text evidence="3">The sequence shown here is derived from an EMBL/GenBank/DDBJ whole genome shotgun (WGS) entry which is preliminary data.</text>
</comment>
<feature type="coiled-coil region" evidence="1">
    <location>
        <begin position="28"/>
        <end position="55"/>
    </location>
</feature>
<feature type="region of interest" description="Disordered" evidence="2">
    <location>
        <begin position="218"/>
        <end position="263"/>
    </location>
</feature>
<organism evidence="3 4">
    <name type="scientific">Frankliniella fusca</name>
    <dbReference type="NCBI Taxonomy" id="407009"/>
    <lineage>
        <taxon>Eukaryota</taxon>
        <taxon>Metazoa</taxon>
        <taxon>Ecdysozoa</taxon>
        <taxon>Arthropoda</taxon>
        <taxon>Hexapoda</taxon>
        <taxon>Insecta</taxon>
        <taxon>Pterygota</taxon>
        <taxon>Neoptera</taxon>
        <taxon>Paraneoptera</taxon>
        <taxon>Thysanoptera</taxon>
        <taxon>Terebrantia</taxon>
        <taxon>Thripoidea</taxon>
        <taxon>Thripidae</taxon>
        <taxon>Frankliniella</taxon>
    </lineage>
</organism>
<feature type="compositionally biased region" description="Low complexity" evidence="2">
    <location>
        <begin position="220"/>
        <end position="231"/>
    </location>
</feature>
<name>A0AAE1I1A2_9NEOP</name>
<accession>A0AAE1I1A2</accession>
<keyword evidence="1" id="KW-0175">Coiled coil</keyword>
<evidence type="ECO:0000256" key="2">
    <source>
        <dbReference type="SAM" id="MobiDB-lite"/>
    </source>
</evidence>
<sequence>MEQVVSQRRREIECELMRLEVDVWKDLNMEQQALVDEEQRKMDQLTESVSIARATFHQEVSEAVKEMDSAKLRRLAGRAETTSTKSKSQQTEHFTIEIEISGEERKALKDEVRVLEEAACLLDQHKRLADEPLEGEDFKRWQKDLSDEEEYCLRLRKQISELEEVVQESLRRPEHTVATSPMDCSWITDPWDQEPEEAATIGREETRHAVLEMTPSRICSSSGRSTLTGTGSAHGTSLKTLVPTRPPPPPAAAAPLPPARAYPAPAALSAPAAVLLSPRGEEQPLCRASKGRAGPSTLSRPGRFLPKKALVFKRLKE</sequence>
<reference evidence="3" key="1">
    <citation type="submission" date="2021-07" db="EMBL/GenBank/DDBJ databases">
        <authorList>
            <person name="Catto M.A."/>
            <person name="Jacobson A."/>
            <person name="Kennedy G."/>
            <person name="Labadie P."/>
            <person name="Hunt B.G."/>
            <person name="Srinivasan R."/>
        </authorList>
    </citation>
    <scope>NUCLEOTIDE SEQUENCE</scope>
    <source>
        <strain evidence="3">PL_HMW_Pooled</strain>
        <tissue evidence="3">Head</tissue>
    </source>
</reference>
<proteinExistence type="predicted"/>
<dbReference type="Proteomes" id="UP001219518">
    <property type="component" value="Unassembled WGS sequence"/>
</dbReference>
<evidence type="ECO:0000256" key="1">
    <source>
        <dbReference type="SAM" id="Coils"/>
    </source>
</evidence>
<feature type="compositionally biased region" description="Pro residues" evidence="2">
    <location>
        <begin position="244"/>
        <end position="260"/>
    </location>
</feature>
<feature type="coiled-coil region" evidence="1">
    <location>
        <begin position="145"/>
        <end position="172"/>
    </location>
</feature>
<gene>
    <name evidence="3" type="ORF">KUF71_024146</name>
</gene>
<dbReference type="AlphaFoldDB" id="A0AAE1I1A2"/>
<dbReference type="EMBL" id="JAHWGI010001412">
    <property type="protein sequence ID" value="KAK3930789.1"/>
    <property type="molecule type" value="Genomic_DNA"/>
</dbReference>
<protein>
    <submittedName>
        <fullName evidence="3">Stress response protein nst1</fullName>
    </submittedName>
</protein>